<dbReference type="FunFam" id="3.40.50.300:FF:000447">
    <property type="entry name" value="helicase SKI2W isoform X2"/>
    <property type="match status" value="1"/>
</dbReference>
<organism evidence="12 13">
    <name type="scientific">Cylicocyclus nassatus</name>
    <name type="common">Nematode worm</name>
    <dbReference type="NCBI Taxonomy" id="53992"/>
    <lineage>
        <taxon>Eukaryota</taxon>
        <taxon>Metazoa</taxon>
        <taxon>Ecdysozoa</taxon>
        <taxon>Nematoda</taxon>
        <taxon>Chromadorea</taxon>
        <taxon>Rhabditida</taxon>
        <taxon>Rhabditina</taxon>
        <taxon>Rhabditomorpha</taxon>
        <taxon>Strongyloidea</taxon>
        <taxon>Strongylidae</taxon>
        <taxon>Cylicocyclus</taxon>
    </lineage>
</organism>
<dbReference type="CDD" id="cd18795">
    <property type="entry name" value="SF2_C_Ski2"/>
    <property type="match status" value="1"/>
</dbReference>
<keyword evidence="13" id="KW-1185">Reference proteome</keyword>
<dbReference type="Pfam" id="PF00270">
    <property type="entry name" value="DEAD"/>
    <property type="match status" value="1"/>
</dbReference>
<dbReference type="PANTHER" id="PTHR12131">
    <property type="entry name" value="ATP-DEPENDENT RNA AND DNA HELICASE"/>
    <property type="match status" value="1"/>
</dbReference>
<dbReference type="Pfam" id="PF17911">
    <property type="entry name" value="Ski2_N"/>
    <property type="match status" value="1"/>
</dbReference>
<dbReference type="InterPro" id="IPR001650">
    <property type="entry name" value="Helicase_C-like"/>
</dbReference>
<dbReference type="PANTHER" id="PTHR12131:SF1">
    <property type="entry name" value="ATP-DEPENDENT RNA HELICASE SUPV3L1, MITOCHONDRIAL-RELATED"/>
    <property type="match status" value="1"/>
</dbReference>
<dbReference type="EMBL" id="CATQJL010000305">
    <property type="protein sequence ID" value="CAJ0603241.1"/>
    <property type="molecule type" value="Genomic_DNA"/>
</dbReference>
<evidence type="ECO:0000256" key="2">
    <source>
        <dbReference type="ARBA" id="ARBA00022490"/>
    </source>
</evidence>
<feature type="region of interest" description="Disordered" evidence="9">
    <location>
        <begin position="522"/>
        <end position="548"/>
    </location>
</feature>
<feature type="domain" description="Helicase C-terminal" evidence="11">
    <location>
        <begin position="561"/>
        <end position="761"/>
    </location>
</feature>
<dbReference type="InterPro" id="IPR050699">
    <property type="entry name" value="RNA-DNA_Helicase"/>
</dbReference>
<feature type="domain" description="Helicase ATP-binding" evidence="10">
    <location>
        <begin position="302"/>
        <end position="458"/>
    </location>
</feature>
<comment type="catalytic activity">
    <reaction evidence="8">
        <text>ATP + H2O = ADP + phosphate + H(+)</text>
        <dbReference type="Rhea" id="RHEA:13065"/>
        <dbReference type="ChEBI" id="CHEBI:15377"/>
        <dbReference type="ChEBI" id="CHEBI:15378"/>
        <dbReference type="ChEBI" id="CHEBI:30616"/>
        <dbReference type="ChEBI" id="CHEBI:43474"/>
        <dbReference type="ChEBI" id="CHEBI:456216"/>
        <dbReference type="EC" id="3.6.4.13"/>
    </reaction>
</comment>
<dbReference type="Gene3D" id="1.10.3380.30">
    <property type="match status" value="2"/>
</dbReference>
<dbReference type="GO" id="GO:0070478">
    <property type="term" value="P:nuclear-transcribed mRNA catabolic process, 3'-5' exonucleolytic nonsense-mediated decay"/>
    <property type="evidence" value="ECO:0007669"/>
    <property type="project" value="TreeGrafter"/>
</dbReference>
<dbReference type="InterPro" id="IPR027417">
    <property type="entry name" value="P-loop_NTPase"/>
</dbReference>
<dbReference type="GO" id="GO:0055087">
    <property type="term" value="C:Ski complex"/>
    <property type="evidence" value="ECO:0007669"/>
    <property type="project" value="TreeGrafter"/>
</dbReference>
<comment type="caution">
    <text evidence="12">The sequence shown here is derived from an EMBL/GenBank/DDBJ whole genome shotgun (WGS) entry which is preliminary data.</text>
</comment>
<evidence type="ECO:0000256" key="8">
    <source>
        <dbReference type="ARBA" id="ARBA00047984"/>
    </source>
</evidence>
<evidence type="ECO:0000259" key="11">
    <source>
        <dbReference type="PROSITE" id="PS51194"/>
    </source>
</evidence>
<dbReference type="SMART" id="SM01142">
    <property type="entry name" value="DSHCT"/>
    <property type="match status" value="1"/>
</dbReference>
<evidence type="ECO:0000256" key="6">
    <source>
        <dbReference type="ARBA" id="ARBA00022840"/>
    </source>
</evidence>
<dbReference type="SMART" id="SM00487">
    <property type="entry name" value="DEXDc"/>
    <property type="match status" value="1"/>
</dbReference>
<name>A0AA36H343_CYLNA</name>
<gene>
    <name evidence="12" type="ORF">CYNAS_LOCUS15224</name>
</gene>
<accession>A0AA36H343</accession>
<evidence type="ECO:0000256" key="7">
    <source>
        <dbReference type="ARBA" id="ARBA00022884"/>
    </source>
</evidence>
<dbReference type="PROSITE" id="PS51194">
    <property type="entry name" value="HELICASE_CTER"/>
    <property type="match status" value="1"/>
</dbReference>
<protein>
    <recommendedName>
        <fullName evidence="14">Helicase SKI2W</fullName>
    </recommendedName>
</protein>
<keyword evidence="5" id="KW-0347">Helicase</keyword>
<evidence type="ECO:0000259" key="10">
    <source>
        <dbReference type="PROSITE" id="PS51192"/>
    </source>
</evidence>
<evidence type="ECO:0000256" key="9">
    <source>
        <dbReference type="SAM" id="MobiDB-lite"/>
    </source>
</evidence>
<dbReference type="Pfam" id="PF00271">
    <property type="entry name" value="Helicase_C"/>
    <property type="match status" value="1"/>
</dbReference>
<dbReference type="InterPro" id="IPR011545">
    <property type="entry name" value="DEAD/DEAH_box_helicase_dom"/>
</dbReference>
<dbReference type="InterPro" id="IPR040801">
    <property type="entry name" value="Ski2_N"/>
</dbReference>
<dbReference type="FunFam" id="1.10.3380.30:FF:000001">
    <property type="entry name" value="Ski2 ATP-dependent RNA helicase"/>
    <property type="match status" value="1"/>
</dbReference>
<proteinExistence type="predicted"/>
<dbReference type="InterPro" id="IPR014001">
    <property type="entry name" value="Helicase_ATP-bd"/>
</dbReference>
<keyword evidence="3" id="KW-0547">Nucleotide-binding</keyword>
<dbReference type="PIRSF" id="PIRSF005198">
    <property type="entry name" value="Antiviral_helicase_SKI2"/>
    <property type="match status" value="1"/>
</dbReference>
<dbReference type="SMART" id="SM00490">
    <property type="entry name" value="HELICc"/>
    <property type="match status" value="1"/>
</dbReference>
<dbReference type="SUPFAM" id="SSF52540">
    <property type="entry name" value="P-loop containing nucleoside triphosphate hydrolases"/>
    <property type="match status" value="1"/>
</dbReference>
<feature type="region of interest" description="Disordered" evidence="9">
    <location>
        <begin position="162"/>
        <end position="183"/>
    </location>
</feature>
<dbReference type="GO" id="GO:0005524">
    <property type="term" value="F:ATP binding"/>
    <property type="evidence" value="ECO:0007669"/>
    <property type="project" value="UniProtKB-KW"/>
</dbReference>
<dbReference type="InterPro" id="IPR016438">
    <property type="entry name" value="SKI2-like"/>
</dbReference>
<sequence length="1287" mass="144439">MADTDKELVDAADRVLRSVCIDILSTTPGEYSIIDTFALDPENVKIDPLSLLDNLIHPSEPATWLSPVVDSQGKITDVVEYIRDDDEFGASSVSMSLNRSPAVDSTSIRGSSSNVPFYPGGFDSAFGNVMAFARNEDNQESDEKEFFREDDLLTCAPGMPGGLTFSKPKQTPTEATKPDKSPVIDGNIDFDSTDLFELMDFVGGGSPLVIPTESSIPAEETTELGPKADVSPDGTNSNVTEEIEEALVTPLPKPALKFVPPERFAYAKQLDPALCEAEYRALVPNMAKKYPFELDGFQQAAVVCMEKGESVFVAAHTSAGKTVVAEYAVALCEHHRTRAIYTSPIKALSNQKFRDFKMMFTDVGLVTGDIQLFPEAFCLIMTTEILRSMLYNGSEVVRDLEWVVFDEVHYINNAERGHVWEEVLIMLPSHVKIVMLSATVPNCIEFADWVGRIKNRKVNVVSTLRRPVPLEHYLYTGQDGKTKKDLFKIVDMNGSWLDVGYKKAADAKNALIKKEVLPNRGRGGAADGGRGGRGGQIRGGGNVVNYNTRPTNKNDKNVYISLIDFLRTNEQLPMVVFVFSRKRCDDNAQLLQSMDLTTEVEKSHIQSFFSQCINRLKGSDKKLPQVHSMRDLCLRGFAVHHSGILPILKEVVELLFQKGYVKILFATETFAMGVNMPARTVVFDSIQKHDGLELRTLNAGEYIQMAGRAGRRGLDTTGTVIVLCKQPKLVEPGQLQTIMMGKPAPLVSQFRVTYSMLLNLLRVEHLRVEDMLQRSFVECVALREGPSRKTNLEKAQEHLSTLPKTECQMCEPSEATITPIRQFHDVLVDFIEKRAELWLRLAAVPVMDKRLKCGRVLLVSSAQHQLQNQLVLLIKDFLGDGKRSFQVLVPCYESDSVPDEQKRKSDEFARLPKEERDWLEETCMLEGSIRYGIEAVAKLAMDGQRGQRSFRMVNDLPISSLLGVSKKTFKIDVAEVLSEARSREIPRLRGKPISESVMKLIFEMDNLTEEWSGSEPQLYDLATEVKDMDFELSDQLMRFLSLRDEVLEPSRHTVRNCLRFQQHMQNLRDRVRVEREISKLKYSLSVEALQLSDEYQNRIEVLKKLGYVDRSDMVTFKGRVACEIHHQELLVTELILSKKLHERSPAEVAAMLSATTCQYKGGDGPKFEKDSVFEQLKEDVQSTNAKIESVASSMRVRGDDVGDELRYDLMEVVYHWASGMPFAEIMAMTDAQEGLIVRCIQRLGEVCKDVRNAARIVGDPALHEKMEQVSAAIKRDIVFAASLYTSM</sequence>
<keyword evidence="2" id="KW-0963">Cytoplasm</keyword>
<dbReference type="InterPro" id="IPR012961">
    <property type="entry name" value="Ski2/MTR4_C"/>
</dbReference>
<dbReference type="GO" id="GO:0003723">
    <property type="term" value="F:RNA binding"/>
    <property type="evidence" value="ECO:0007669"/>
    <property type="project" value="UniProtKB-KW"/>
</dbReference>
<reference evidence="12" key="1">
    <citation type="submission" date="2023-07" db="EMBL/GenBank/DDBJ databases">
        <authorList>
            <consortium name="CYATHOMIX"/>
        </authorList>
    </citation>
    <scope>NUCLEOTIDE SEQUENCE</scope>
    <source>
        <strain evidence="12">N/A</strain>
    </source>
</reference>
<dbReference type="FunFam" id="3.40.50.300:FF:000354">
    <property type="entry name" value="ATP-dependent RNA helicase SKI2"/>
    <property type="match status" value="1"/>
</dbReference>
<evidence type="ECO:0000256" key="4">
    <source>
        <dbReference type="ARBA" id="ARBA00022801"/>
    </source>
</evidence>
<dbReference type="PROSITE" id="PS51192">
    <property type="entry name" value="HELICASE_ATP_BIND_1"/>
    <property type="match status" value="1"/>
</dbReference>
<feature type="compositionally biased region" description="Gly residues" evidence="9">
    <location>
        <begin position="522"/>
        <end position="542"/>
    </location>
</feature>
<evidence type="ECO:0000256" key="5">
    <source>
        <dbReference type="ARBA" id="ARBA00022806"/>
    </source>
</evidence>
<evidence type="ECO:0000256" key="1">
    <source>
        <dbReference type="ARBA" id="ARBA00004496"/>
    </source>
</evidence>
<keyword evidence="4" id="KW-0378">Hydrolase</keyword>
<dbReference type="GO" id="GO:0003724">
    <property type="term" value="F:RNA helicase activity"/>
    <property type="evidence" value="ECO:0007669"/>
    <property type="project" value="UniProtKB-EC"/>
</dbReference>
<comment type="subcellular location">
    <subcellularLocation>
        <location evidence="1">Cytoplasm</location>
    </subcellularLocation>
</comment>
<keyword evidence="7" id="KW-0694">RNA-binding</keyword>
<dbReference type="GO" id="GO:0016787">
    <property type="term" value="F:hydrolase activity"/>
    <property type="evidence" value="ECO:0007669"/>
    <property type="project" value="UniProtKB-KW"/>
</dbReference>
<evidence type="ECO:0000313" key="12">
    <source>
        <dbReference type="EMBL" id="CAJ0603241.1"/>
    </source>
</evidence>
<evidence type="ECO:0000256" key="3">
    <source>
        <dbReference type="ARBA" id="ARBA00022741"/>
    </source>
</evidence>
<keyword evidence="6" id="KW-0067">ATP-binding</keyword>
<dbReference type="Pfam" id="PF08148">
    <property type="entry name" value="DSHCT"/>
    <property type="match status" value="1"/>
</dbReference>
<dbReference type="Gene3D" id="3.40.50.300">
    <property type="entry name" value="P-loop containing nucleotide triphosphate hydrolases"/>
    <property type="match status" value="2"/>
</dbReference>
<evidence type="ECO:0008006" key="14">
    <source>
        <dbReference type="Google" id="ProtNLM"/>
    </source>
</evidence>
<evidence type="ECO:0000313" key="13">
    <source>
        <dbReference type="Proteomes" id="UP001176961"/>
    </source>
</evidence>
<dbReference type="Proteomes" id="UP001176961">
    <property type="component" value="Unassembled WGS sequence"/>
</dbReference>
<feature type="region of interest" description="Disordered" evidence="9">
    <location>
        <begin position="218"/>
        <end position="237"/>
    </location>
</feature>